<sequence>MSTRVRPAGTTAVATTAAAVSSLAVSTGFTGIVSDARWVLPVALAVAVVAGVGLLGRTLRWWPPLVVLAQLCALVVLLSALFTGQAVLGFLPGPAAFGELSGLLGQAMQVAREGVPPVPAEPPLQVLLCLGLGVVALLVDVIAVAAGVPAVAGLVLLCVVAIPASLAPNMLPWWTFAAGAAGFALLLACAGSHRQAASASSPLARFDHRGVVLVAAAGVLAVLSGVVFTGVGTEGRLPGGASTGYGSANGGIGLRPFTSLRGQLDRDDPVDLFRVSGLPQPTYLRAMTLQHFDPGRGWELGKLTSGVDAGQHPLPLPDGTETLAAGPSATVRIDPVGYRDPWLPIFGVPRGVTGMGLQWNYDPTSGVVFTQVRQESRPYVEDVALPSPSPQQLRAASGPASVDPAYSDASGVSPRIADLARRITADAPTDFDKAAALQRFFTDRSNGFRYDLSTAPSTSGNALEDFLFRGKRGFCEQYASSMGVLLRSVGVPARVAVGFTPGHRDGDERVITTNDAHAWVEAFFPRYGWVTFDPTPLTDGRTALPEYLSPPAPAPSPTPAPGESQQPSPEPSTVPSQTPAPGDAEQPPVPEADRPGGSGAWIAVGAVPLAVLALGAAPLGLREFRRRRRLAVVRSGSAGAASAAWDELLDEHTDRSGHRPDASGTVRSTATALVESAELPEDAARSVDDLVTAVEHEWYAPAGHSVATGVAAPAEALPRALAALRDGAPLPWRHRLVPRSVLPAARRDRAES</sequence>
<dbReference type="InterPro" id="IPR052901">
    <property type="entry name" value="Bact_TGase-like"/>
</dbReference>
<accession>A0ABP6RP74</accession>
<dbReference type="Gene3D" id="3.10.620.30">
    <property type="match status" value="1"/>
</dbReference>
<organism evidence="4 5">
    <name type="scientific">Saccharopolyspora gregorii</name>
    <dbReference type="NCBI Taxonomy" id="33914"/>
    <lineage>
        <taxon>Bacteria</taxon>
        <taxon>Bacillati</taxon>
        <taxon>Actinomycetota</taxon>
        <taxon>Actinomycetes</taxon>
        <taxon>Pseudonocardiales</taxon>
        <taxon>Pseudonocardiaceae</taxon>
        <taxon>Saccharopolyspora</taxon>
    </lineage>
</organism>
<name>A0ABP6RP74_9PSEU</name>
<dbReference type="SMART" id="SM00460">
    <property type="entry name" value="TGc"/>
    <property type="match status" value="1"/>
</dbReference>
<dbReference type="SUPFAM" id="SSF54001">
    <property type="entry name" value="Cysteine proteinases"/>
    <property type="match status" value="1"/>
</dbReference>
<dbReference type="InterPro" id="IPR021878">
    <property type="entry name" value="TgpA_N"/>
</dbReference>
<evidence type="ECO:0000256" key="1">
    <source>
        <dbReference type="SAM" id="MobiDB-lite"/>
    </source>
</evidence>
<proteinExistence type="predicted"/>
<feature type="region of interest" description="Disordered" evidence="1">
    <location>
        <begin position="541"/>
        <end position="597"/>
    </location>
</feature>
<feature type="transmembrane region" description="Helical" evidence="2">
    <location>
        <begin position="150"/>
        <end position="167"/>
    </location>
</feature>
<dbReference type="PANTHER" id="PTHR42736">
    <property type="entry name" value="PROTEIN-GLUTAMINE GAMMA-GLUTAMYLTRANSFERASE"/>
    <property type="match status" value="1"/>
</dbReference>
<dbReference type="Pfam" id="PF01841">
    <property type="entry name" value="Transglut_core"/>
    <property type="match status" value="1"/>
</dbReference>
<comment type="caution">
    <text evidence="4">The sequence shown here is derived from an EMBL/GenBank/DDBJ whole genome shotgun (WGS) entry which is preliminary data.</text>
</comment>
<feature type="transmembrane region" description="Helical" evidence="2">
    <location>
        <begin position="36"/>
        <end position="55"/>
    </location>
</feature>
<feature type="transmembrane region" description="Helical" evidence="2">
    <location>
        <begin position="124"/>
        <end position="143"/>
    </location>
</feature>
<keyword evidence="2" id="KW-0812">Transmembrane</keyword>
<evidence type="ECO:0000313" key="4">
    <source>
        <dbReference type="EMBL" id="GAA3355995.1"/>
    </source>
</evidence>
<evidence type="ECO:0000313" key="5">
    <source>
        <dbReference type="Proteomes" id="UP001500483"/>
    </source>
</evidence>
<feature type="compositionally biased region" description="Low complexity" evidence="1">
    <location>
        <begin position="561"/>
        <end position="579"/>
    </location>
</feature>
<feature type="region of interest" description="Disordered" evidence="1">
    <location>
        <begin position="385"/>
        <end position="409"/>
    </location>
</feature>
<keyword evidence="2" id="KW-0472">Membrane</keyword>
<dbReference type="PANTHER" id="PTHR42736:SF1">
    <property type="entry name" value="PROTEIN-GLUTAMINE GAMMA-GLUTAMYLTRANSFERASE"/>
    <property type="match status" value="1"/>
</dbReference>
<feature type="compositionally biased region" description="Pro residues" evidence="1">
    <location>
        <begin position="548"/>
        <end position="560"/>
    </location>
</feature>
<gene>
    <name evidence="4" type="ORF">GCM10020366_18320</name>
</gene>
<evidence type="ECO:0000256" key="2">
    <source>
        <dbReference type="SAM" id="Phobius"/>
    </source>
</evidence>
<feature type="transmembrane region" description="Helical" evidence="2">
    <location>
        <begin position="211"/>
        <end position="231"/>
    </location>
</feature>
<reference evidence="5" key="1">
    <citation type="journal article" date="2019" name="Int. J. Syst. Evol. Microbiol.">
        <title>The Global Catalogue of Microorganisms (GCM) 10K type strain sequencing project: providing services to taxonomists for standard genome sequencing and annotation.</title>
        <authorList>
            <consortium name="The Broad Institute Genomics Platform"/>
            <consortium name="The Broad Institute Genome Sequencing Center for Infectious Disease"/>
            <person name="Wu L."/>
            <person name="Ma J."/>
        </authorList>
    </citation>
    <scope>NUCLEOTIDE SEQUENCE [LARGE SCALE GENOMIC DNA]</scope>
    <source>
        <strain evidence="5">JCM 9687</strain>
    </source>
</reference>
<feature type="transmembrane region" description="Helical" evidence="2">
    <location>
        <begin position="67"/>
        <end position="91"/>
    </location>
</feature>
<feature type="transmembrane region" description="Helical" evidence="2">
    <location>
        <begin position="173"/>
        <end position="190"/>
    </location>
</feature>
<keyword evidence="5" id="KW-1185">Reference proteome</keyword>
<dbReference type="EMBL" id="BAAAYK010000038">
    <property type="protein sequence ID" value="GAA3355995.1"/>
    <property type="molecule type" value="Genomic_DNA"/>
</dbReference>
<evidence type="ECO:0000259" key="3">
    <source>
        <dbReference type="SMART" id="SM00460"/>
    </source>
</evidence>
<feature type="transmembrane region" description="Helical" evidence="2">
    <location>
        <begin position="600"/>
        <end position="621"/>
    </location>
</feature>
<dbReference type="RefSeq" id="WP_344925561.1">
    <property type="nucleotide sequence ID" value="NZ_BAAAYK010000038.1"/>
</dbReference>
<dbReference type="Pfam" id="PF11992">
    <property type="entry name" value="TgpA_N"/>
    <property type="match status" value="1"/>
</dbReference>
<protein>
    <recommendedName>
        <fullName evidence="3">Transglutaminase-like domain-containing protein</fullName>
    </recommendedName>
</protein>
<dbReference type="InterPro" id="IPR038765">
    <property type="entry name" value="Papain-like_cys_pep_sf"/>
</dbReference>
<dbReference type="Proteomes" id="UP001500483">
    <property type="component" value="Unassembled WGS sequence"/>
</dbReference>
<dbReference type="InterPro" id="IPR002931">
    <property type="entry name" value="Transglutaminase-like"/>
</dbReference>
<keyword evidence="2" id="KW-1133">Transmembrane helix</keyword>
<feature type="domain" description="Transglutaminase-like" evidence="3">
    <location>
        <begin position="467"/>
        <end position="536"/>
    </location>
</feature>